<dbReference type="Proteomes" id="UP001214250">
    <property type="component" value="Chromosome 1"/>
</dbReference>
<evidence type="ECO:0000313" key="2">
    <source>
        <dbReference type="EMBL" id="WDE97382.1"/>
    </source>
</evidence>
<organism evidence="2 3">
    <name type="scientific">Lentisphaera profundi</name>
    <dbReference type="NCBI Taxonomy" id="1658616"/>
    <lineage>
        <taxon>Bacteria</taxon>
        <taxon>Pseudomonadati</taxon>
        <taxon>Lentisphaerota</taxon>
        <taxon>Lentisphaeria</taxon>
        <taxon>Lentisphaerales</taxon>
        <taxon>Lentisphaeraceae</taxon>
        <taxon>Lentisphaera</taxon>
    </lineage>
</organism>
<dbReference type="EMBL" id="CP117811">
    <property type="protein sequence ID" value="WDE97382.1"/>
    <property type="molecule type" value="Genomic_DNA"/>
</dbReference>
<reference evidence="2 3" key="1">
    <citation type="submission" date="2023-02" db="EMBL/GenBank/DDBJ databases">
        <title>Genome sequence of Lentisphaera profundi SAORIC-696.</title>
        <authorList>
            <person name="Kim e."/>
            <person name="Cho J.-C."/>
            <person name="Choi A."/>
            <person name="Kang I."/>
        </authorList>
    </citation>
    <scope>NUCLEOTIDE SEQUENCE [LARGE SCALE GENOMIC DNA]</scope>
    <source>
        <strain evidence="2 3">SAORIC-696</strain>
    </source>
</reference>
<proteinExistence type="predicted"/>
<keyword evidence="3" id="KW-1185">Reference proteome</keyword>
<feature type="chain" id="PRO_5046094333" evidence="1">
    <location>
        <begin position="22"/>
        <end position="615"/>
    </location>
</feature>
<feature type="signal peptide" evidence="1">
    <location>
        <begin position="1"/>
        <end position="21"/>
    </location>
</feature>
<keyword evidence="1" id="KW-0732">Signal</keyword>
<gene>
    <name evidence="2" type="ORF">PQO03_05375</name>
</gene>
<dbReference type="RefSeq" id="WP_274151729.1">
    <property type="nucleotide sequence ID" value="NZ_CP117811.1"/>
</dbReference>
<name>A0ABY7VTJ0_9BACT</name>
<accession>A0ABY7VTJ0</accession>
<protein>
    <submittedName>
        <fullName evidence="2">Uncharacterized protein</fullName>
    </submittedName>
</protein>
<evidence type="ECO:0000256" key="1">
    <source>
        <dbReference type="SAM" id="SignalP"/>
    </source>
</evidence>
<sequence length="615" mass="70989">MSQFLLKTFIIIQLFSASVFATETEVKSLSDSIHKQMFVEKKKAQKMSIVIDPLHKKHPYSYQLNLKKFHFHDESTITYDKVVILDSNNQIDIPITFASKPIDIPTQISVECTHRYFQTMPSLEFSLKEKKVQKQFTNGPVCKLISINKKHFYVDTPQNFTFAFIALDKKGNTIFETDKSSFSYPKGSKYAALYSIKVLLKSQTFTPPLAFTINCNEAYAKTISDYPSDKFHLREDISKREHKTSPQIIKDEILESLNYRLIDDKITLCQAETPFSLKNHMNIINDESITLLGDAYIKKLSSSYLEEDFIKRIDLDKKPKTQVAILKNKILAPSEQLLIEVIRKSNRDTQLYPIDKESSLKVIFKDNSLTYQFMKNDKDVTLSEITPFAITFEAVYNADGMALLRDENNCYWGYPHKLTLSIPINPKAKSIEQIISIDGLNAEQTQALLNNYEQVNRVAALMAEINSLSSKMPQENDIIYNESLSALHYLNKEQVNISSIYTQEIAHSDPKGQIAHEYLVKPYMGYYITVCDKIELSDSKFIDTQKWNSSKDYSYNDEDLEFIGVKKNDWGLIAIPVDPTKMPHLYTNYEQYYKFFDKPQNAKPKSVWKTAWSSL</sequence>
<evidence type="ECO:0000313" key="3">
    <source>
        <dbReference type="Proteomes" id="UP001214250"/>
    </source>
</evidence>